<keyword evidence="2" id="KW-1185">Reference proteome</keyword>
<name>A0A7R8H3G3_LEPSM</name>
<proteinExistence type="predicted"/>
<protein>
    <submittedName>
        <fullName evidence="1">(salmon louse) hypothetical protein</fullName>
    </submittedName>
</protein>
<evidence type="ECO:0000313" key="2">
    <source>
        <dbReference type="Proteomes" id="UP000675881"/>
    </source>
</evidence>
<dbReference type="AlphaFoldDB" id="A0A7R8H3G3"/>
<dbReference type="OrthoDB" id="6373776at2759"/>
<accession>A0A7R8H3G3</accession>
<reference evidence="1" key="1">
    <citation type="submission" date="2021-02" db="EMBL/GenBank/DDBJ databases">
        <authorList>
            <person name="Bekaert M."/>
        </authorList>
    </citation>
    <scope>NUCLEOTIDE SEQUENCE</scope>
    <source>
        <strain evidence="1">IoA-00</strain>
    </source>
</reference>
<gene>
    <name evidence="1" type="ORF">LSAA_5073</name>
</gene>
<evidence type="ECO:0000313" key="1">
    <source>
        <dbReference type="EMBL" id="CAF2842181.1"/>
    </source>
</evidence>
<sequence length="205" mass="24165">MQKAEELTKDSKAFVSRFRNNGLKKSITEGENEEDIFGNLITNRNYISLKAKFESDEDDIGHRIYQDLEVCLELGEKEYRDEGIIAVDEFLNERNRIQVEYLNFVNEATQGGGGSEEEERSLRKEFDPRNADIRFYRRIVELIESETAVERCKFWREKSGTCMKIFKLETAQEYWNYNIFVDKCKAETEEYDFSSSNAVEEDDVY</sequence>
<organism evidence="1 2">
    <name type="scientific">Lepeophtheirus salmonis</name>
    <name type="common">Salmon louse</name>
    <name type="synonym">Caligus salmonis</name>
    <dbReference type="NCBI Taxonomy" id="72036"/>
    <lineage>
        <taxon>Eukaryota</taxon>
        <taxon>Metazoa</taxon>
        <taxon>Ecdysozoa</taxon>
        <taxon>Arthropoda</taxon>
        <taxon>Crustacea</taxon>
        <taxon>Multicrustacea</taxon>
        <taxon>Hexanauplia</taxon>
        <taxon>Copepoda</taxon>
        <taxon>Siphonostomatoida</taxon>
        <taxon>Caligidae</taxon>
        <taxon>Lepeophtheirus</taxon>
    </lineage>
</organism>
<dbReference type="EMBL" id="HG994593">
    <property type="protein sequence ID" value="CAF2842181.1"/>
    <property type="molecule type" value="Genomic_DNA"/>
</dbReference>
<dbReference type="Proteomes" id="UP000675881">
    <property type="component" value="Chromosome 14"/>
</dbReference>